<feature type="compositionally biased region" description="Polar residues" evidence="1">
    <location>
        <begin position="356"/>
        <end position="380"/>
    </location>
</feature>
<feature type="compositionally biased region" description="Polar residues" evidence="1">
    <location>
        <begin position="549"/>
        <end position="558"/>
    </location>
</feature>
<dbReference type="SMART" id="SM00667">
    <property type="entry name" value="LisH"/>
    <property type="match status" value="1"/>
</dbReference>
<reference evidence="3" key="1">
    <citation type="submission" date="2025-08" db="UniProtKB">
        <authorList>
            <consortium name="RefSeq"/>
        </authorList>
    </citation>
    <scope>IDENTIFICATION</scope>
    <source>
        <tissue evidence="3">Blood</tissue>
    </source>
</reference>
<feature type="compositionally biased region" description="Basic and acidic residues" evidence="1">
    <location>
        <begin position="68"/>
        <end position="85"/>
    </location>
</feature>
<sequence length="1031" mass="106839">MKSSMAAAGSEQKELLALMHQHLVQIGYQKAAKELLRQSGQKNFPSPSIPLEDIFTQWKKGSFRAQKRKADDIKTDTAAKIRVPDPKSSSETSEEEEEANPIKTNLPVNNSSSAKVESSSEDEDSSSEEEEVASKMVKATVTGNQTANLLQLAAQKANSVPGKGVAVAAVQAKEKPNKAISNKPSPLARAKAGQNKVPSGKPGAALPSQLLPGLSTASAGLAQKAADSESSSSTSESEEEKKSTAVKMPTPKPPLKKAESSSEDSSEESDSEEPTNTTKVQVKPAVQSAPTSATPVKSLSTPVIPSKESTVKASPAKAKVTQIRAALGNATESKKPADSSDTSDSSDSEDEESSSVAQAKSSEKTPQAFTTSVKNASPNLLSDKAASAPTLLKQIPKPSVSSLIKPALLPLAKVAGSAGSSESSESSSESENEAPPVPVSQKRLQTPQPPTGVKQNQAAKPGTPPKAPSSALKRKETESESSSSSDSEDETVPAVQNLASPSGTKTNAAAQLSHAKKPFSPPASLKAAQQSEDSSQDSSDESDTEEDTVFTQKSSPVTQKALLTPVRTLVAKTTGATLGKAGSAQSAGKGKANLDNLATASLQKASQSSETDSSDSSENEEDGKPAAQPPIHPFFKQKIPSKKAATPSGKDVQVSTATDSISSKCQGKTLATTQRKVELSSSKNAKPCQSETLPAKPAGILKHKEKSRSSSSSDSEEEAVAPLATSTQISQPGTSQKQGVTKKADSSSEESSDGEQEPSQSLLAGYPGIFKTPAAPVQKSVAPKPSKRGSRKTASTTGTPAINALEKPSEKMGPADITSSDSSDTDSDAEEKPAGLKAELGVLPFSAKKAVVAKKSKSGPDSVSKASPAKKATAKSQRNGRAKGNAAIQLPLVPCSESGDNKAVAQDPGAGAQGDTQATPVVTVKTPKTVKPSKAGVKEKQKKKRKLAAGDASLGEPKRKKQKGQTGSEMVKKKKKSKSSSSTKAPKEKDGKEKKPKKSKSKMSTSSTSDVSPLKKKKKKKKKTSDLEGAV</sequence>
<dbReference type="PROSITE" id="PS50896">
    <property type="entry name" value="LISH"/>
    <property type="match status" value="1"/>
</dbReference>
<dbReference type="PANTHER" id="PTHR20787">
    <property type="entry name" value="TREACLE"/>
    <property type="match status" value="1"/>
</dbReference>
<gene>
    <name evidence="3" type="primary">TCOF1</name>
</gene>
<proteinExistence type="predicted"/>
<dbReference type="AlphaFoldDB" id="A0AA97J9S0"/>
<feature type="compositionally biased region" description="Basic residues" evidence="1">
    <location>
        <begin position="1014"/>
        <end position="1023"/>
    </location>
</feature>
<feature type="compositionally biased region" description="Acidic residues" evidence="1">
    <location>
        <begin position="119"/>
        <end position="131"/>
    </location>
</feature>
<dbReference type="InterPro" id="IPR006594">
    <property type="entry name" value="LisH"/>
</dbReference>
<feature type="compositionally biased region" description="Low complexity" evidence="1">
    <location>
        <begin position="1002"/>
        <end position="1012"/>
    </location>
</feature>
<name>A0AA97J9S0_EUBMA</name>
<dbReference type="KEGG" id="emc:129329068"/>
<dbReference type="GO" id="GO:0042790">
    <property type="term" value="P:nucleolar large rRNA transcription by RNA polymerase I"/>
    <property type="evidence" value="ECO:0007669"/>
    <property type="project" value="TreeGrafter"/>
</dbReference>
<feature type="region of interest" description="Disordered" evidence="1">
    <location>
        <begin position="172"/>
        <end position="381"/>
    </location>
</feature>
<feature type="compositionally biased region" description="Polar residues" evidence="1">
    <location>
        <begin position="288"/>
        <end position="312"/>
    </location>
</feature>
<feature type="compositionally biased region" description="Polar residues" evidence="1">
    <location>
        <begin position="724"/>
        <end position="739"/>
    </location>
</feature>
<feature type="compositionally biased region" description="Polar residues" evidence="1">
    <location>
        <begin position="596"/>
        <end position="605"/>
    </location>
</feature>
<dbReference type="GeneID" id="129329068"/>
<feature type="compositionally biased region" description="Acidic residues" evidence="1">
    <location>
        <begin position="534"/>
        <end position="548"/>
    </location>
</feature>
<protein>
    <submittedName>
        <fullName evidence="3">Treacle protein isoform X1</fullName>
    </submittedName>
</protein>
<organism evidence="2 3">
    <name type="scientific">Eublepharis macularius</name>
    <name type="common">Leopard gecko</name>
    <name type="synonym">Cyrtodactylus macularius</name>
    <dbReference type="NCBI Taxonomy" id="481883"/>
    <lineage>
        <taxon>Eukaryota</taxon>
        <taxon>Metazoa</taxon>
        <taxon>Chordata</taxon>
        <taxon>Craniata</taxon>
        <taxon>Vertebrata</taxon>
        <taxon>Euteleostomi</taxon>
        <taxon>Lepidosauria</taxon>
        <taxon>Squamata</taxon>
        <taxon>Bifurcata</taxon>
        <taxon>Gekkota</taxon>
        <taxon>Eublepharidae</taxon>
        <taxon>Eublepharinae</taxon>
        <taxon>Eublepharis</taxon>
    </lineage>
</organism>
<feature type="compositionally biased region" description="Low complexity" evidence="1">
    <location>
        <begin position="862"/>
        <end position="876"/>
    </location>
</feature>
<feature type="compositionally biased region" description="Polar residues" evidence="1">
    <location>
        <begin position="653"/>
        <end position="692"/>
    </location>
</feature>
<feature type="compositionally biased region" description="Low complexity" evidence="1">
    <location>
        <begin position="919"/>
        <end position="935"/>
    </location>
</feature>
<dbReference type="GO" id="GO:0003723">
    <property type="term" value="F:RNA binding"/>
    <property type="evidence" value="ECO:0007669"/>
    <property type="project" value="TreeGrafter"/>
</dbReference>
<feature type="compositionally biased region" description="Polar residues" evidence="1">
    <location>
        <begin position="497"/>
        <end position="510"/>
    </location>
</feature>
<feature type="compositionally biased region" description="Acidic residues" evidence="1">
    <location>
        <begin position="261"/>
        <end position="273"/>
    </location>
</feature>
<dbReference type="GO" id="GO:0097110">
    <property type="term" value="F:scaffold protein binding"/>
    <property type="evidence" value="ECO:0007669"/>
    <property type="project" value="TreeGrafter"/>
</dbReference>
<accession>A0AA97J9S0</accession>
<evidence type="ECO:0000256" key="1">
    <source>
        <dbReference type="SAM" id="MobiDB-lite"/>
    </source>
</evidence>
<dbReference type="Proteomes" id="UP001190640">
    <property type="component" value="Chromosome 4"/>
</dbReference>
<dbReference type="GO" id="GO:0005730">
    <property type="term" value="C:nucleolus"/>
    <property type="evidence" value="ECO:0007669"/>
    <property type="project" value="TreeGrafter"/>
</dbReference>
<dbReference type="CTD" id="6949"/>
<feature type="region of interest" description="Disordered" evidence="1">
    <location>
        <begin position="62"/>
        <end position="139"/>
    </location>
</feature>
<dbReference type="PANTHER" id="PTHR20787:SF10">
    <property type="entry name" value="TREACLE PROTEIN"/>
    <property type="match status" value="1"/>
</dbReference>
<feature type="compositionally biased region" description="Low complexity" evidence="1">
    <location>
        <begin position="579"/>
        <end position="591"/>
    </location>
</feature>
<dbReference type="InterPro" id="IPR017859">
    <property type="entry name" value="Treacle"/>
</dbReference>
<feature type="compositionally biased region" description="Low complexity" evidence="1">
    <location>
        <begin position="414"/>
        <end position="429"/>
    </location>
</feature>
<evidence type="ECO:0000313" key="3">
    <source>
        <dbReference type="RefSeq" id="XP_054834448.1"/>
    </source>
</evidence>
<feature type="compositionally biased region" description="Acidic residues" evidence="1">
    <location>
        <begin position="747"/>
        <end position="756"/>
    </location>
</feature>
<feature type="compositionally biased region" description="Acidic residues" evidence="1">
    <location>
        <begin position="612"/>
        <end position="621"/>
    </location>
</feature>
<feature type="compositionally biased region" description="Acidic residues" evidence="1">
    <location>
        <begin position="344"/>
        <end position="353"/>
    </location>
</feature>
<evidence type="ECO:0000313" key="2">
    <source>
        <dbReference type="Proteomes" id="UP001190640"/>
    </source>
</evidence>
<dbReference type="RefSeq" id="XP_054834448.1">
    <property type="nucleotide sequence ID" value="XM_054978473.1"/>
</dbReference>
<keyword evidence="2" id="KW-1185">Reference proteome</keyword>
<feature type="region of interest" description="Disordered" evidence="1">
    <location>
        <begin position="413"/>
        <end position="1031"/>
    </location>
</feature>